<gene>
    <name evidence="4" type="ORF">GGR16_003196</name>
</gene>
<proteinExistence type="predicted"/>
<keyword evidence="1 2" id="KW-0732">Signal</keyword>
<dbReference type="EMBL" id="JACIEN010000003">
    <property type="protein sequence ID" value="MBB4018162.1"/>
    <property type="molecule type" value="Genomic_DNA"/>
</dbReference>
<feature type="chain" id="PRO_5032662445" evidence="2">
    <location>
        <begin position="21"/>
        <end position="228"/>
    </location>
</feature>
<comment type="caution">
    <text evidence="4">The sequence shown here is derived from an EMBL/GenBank/DDBJ whole genome shotgun (WGS) entry which is preliminary data.</text>
</comment>
<feature type="signal peptide" evidence="2">
    <location>
        <begin position="1"/>
        <end position="20"/>
    </location>
</feature>
<dbReference type="Pfam" id="PF13505">
    <property type="entry name" value="OMP_b-brl"/>
    <property type="match status" value="1"/>
</dbReference>
<reference evidence="4 5" key="1">
    <citation type="submission" date="2020-08" db="EMBL/GenBank/DDBJ databases">
        <title>Genomic Encyclopedia of Type Strains, Phase IV (KMG-IV): sequencing the most valuable type-strain genomes for metagenomic binning, comparative biology and taxonomic classification.</title>
        <authorList>
            <person name="Goeker M."/>
        </authorList>
    </citation>
    <scope>NUCLEOTIDE SEQUENCE [LARGE SCALE GENOMIC DNA]</scope>
    <source>
        <strain evidence="4 5">DSM 103737</strain>
    </source>
</reference>
<keyword evidence="5" id="KW-1185">Reference proteome</keyword>
<evidence type="ECO:0000256" key="1">
    <source>
        <dbReference type="ARBA" id="ARBA00022729"/>
    </source>
</evidence>
<dbReference type="InterPro" id="IPR027385">
    <property type="entry name" value="Beta-barrel_OMP"/>
</dbReference>
<dbReference type="Gene3D" id="2.40.160.20">
    <property type="match status" value="1"/>
</dbReference>
<dbReference type="Proteomes" id="UP000577362">
    <property type="component" value="Unassembled WGS sequence"/>
</dbReference>
<evidence type="ECO:0000259" key="3">
    <source>
        <dbReference type="Pfam" id="PF13505"/>
    </source>
</evidence>
<dbReference type="SUPFAM" id="SSF56925">
    <property type="entry name" value="OMPA-like"/>
    <property type="match status" value="1"/>
</dbReference>
<accession>A0A840C2F8</accession>
<sequence>MRHASLVAALSLVVAAPVAAAELPPAPVLDPEPGMLASGEGFYLRGDVGYAMPIDPALSINGLGYIGERLDKNATFGLGLGYDFGWLRADVTGDVFAERSLSASAPGLAATAKLNSVAVLANLYADLGTWSGITPYVGAGAGLAVNRLGSVRETVTATGADIAYGGGTRTGFAWALMAGAAIDITTSLKFDIGYRFADLGKARAAGGAVRVGDLRSHEVRFGLRYTFE</sequence>
<organism evidence="4 5">
    <name type="scientific">Chelatococcus caeni</name>
    <dbReference type="NCBI Taxonomy" id="1348468"/>
    <lineage>
        <taxon>Bacteria</taxon>
        <taxon>Pseudomonadati</taxon>
        <taxon>Pseudomonadota</taxon>
        <taxon>Alphaproteobacteria</taxon>
        <taxon>Hyphomicrobiales</taxon>
        <taxon>Chelatococcaceae</taxon>
        <taxon>Chelatococcus</taxon>
    </lineage>
</organism>
<name>A0A840C2F8_9HYPH</name>
<evidence type="ECO:0000256" key="2">
    <source>
        <dbReference type="SAM" id="SignalP"/>
    </source>
</evidence>
<dbReference type="InterPro" id="IPR011250">
    <property type="entry name" value="OMP/PagP_B-barrel"/>
</dbReference>
<evidence type="ECO:0000313" key="5">
    <source>
        <dbReference type="Proteomes" id="UP000577362"/>
    </source>
</evidence>
<evidence type="ECO:0000313" key="4">
    <source>
        <dbReference type="EMBL" id="MBB4018162.1"/>
    </source>
</evidence>
<protein>
    <submittedName>
        <fullName evidence="4">Opacity protein-like surface antigen</fullName>
    </submittedName>
</protein>
<feature type="domain" description="Outer membrane protein beta-barrel" evidence="3">
    <location>
        <begin position="7"/>
        <end position="227"/>
    </location>
</feature>
<dbReference type="RefSeq" id="WP_183317178.1">
    <property type="nucleotide sequence ID" value="NZ_JACIEN010000003.1"/>
</dbReference>
<dbReference type="AlphaFoldDB" id="A0A840C2F8"/>